<evidence type="ECO:0000313" key="7">
    <source>
        <dbReference type="Proteomes" id="UP000035489"/>
    </source>
</evidence>
<keyword evidence="4" id="KW-0233">DNA recombination</keyword>
<dbReference type="Gene3D" id="1.10.443.10">
    <property type="entry name" value="Intergrase catalytic core"/>
    <property type="match status" value="1"/>
</dbReference>
<dbReference type="EMBL" id="LCYG01000062">
    <property type="protein sequence ID" value="KLK90974.1"/>
    <property type="molecule type" value="Genomic_DNA"/>
</dbReference>
<dbReference type="Gene3D" id="1.10.150.130">
    <property type="match status" value="1"/>
</dbReference>
<dbReference type="PROSITE" id="PS51898">
    <property type="entry name" value="TYR_RECOMBINASE"/>
    <property type="match status" value="1"/>
</dbReference>
<dbReference type="InterPro" id="IPR046668">
    <property type="entry name" value="DUF6538"/>
</dbReference>
<evidence type="ECO:0000256" key="2">
    <source>
        <dbReference type="ARBA" id="ARBA00022908"/>
    </source>
</evidence>
<dbReference type="PANTHER" id="PTHR30629">
    <property type="entry name" value="PROPHAGE INTEGRASE"/>
    <property type="match status" value="1"/>
</dbReference>
<dbReference type="GO" id="GO:0006310">
    <property type="term" value="P:DNA recombination"/>
    <property type="evidence" value="ECO:0007669"/>
    <property type="project" value="UniProtKB-KW"/>
</dbReference>
<dbReference type="InterPro" id="IPR013762">
    <property type="entry name" value="Integrase-like_cat_sf"/>
</dbReference>
<dbReference type="Proteomes" id="UP000035489">
    <property type="component" value="Unassembled WGS sequence"/>
</dbReference>
<dbReference type="GO" id="GO:0015074">
    <property type="term" value="P:DNA integration"/>
    <property type="evidence" value="ECO:0007669"/>
    <property type="project" value="UniProtKB-KW"/>
</dbReference>
<sequence length="456" mass="51668">MVQGQTRKLSRGNFINMTNIQKTKAGIYRYRKTVPAELRKIIGKREILKTLNTKDERIALMRAMPLDKQYDELFRRLRFDQAKLIGELEKFEKARELVTALGPYPDELKIWAGDWVVQRHGYSDVDDWERRAPRNIEFDIVSKAVALAEGSKVTPRLTIRDALKLYLRDRSDKGKDNRKKFEKDRGRSIDRLIAHLGTDKFVGDVSRIEARAYFDEVKTRFKPETVNKEIYLFKAVFAAAFRELELDKTNPWDGLRAHDDVPDRDKRDSFTLEQGRAVIACLDTANTDLQRIGLVSALTGARLKEVTGLLAEDVNLTCDVPSLTIYPNGIRTVKNKSSRRIIAPVGPALTALIEAKEENPTGPLFPRYAEGAKGATAASAALMKMLRERAGIKDRRVVWHSWRHTVKDLMRNANVPSDVQDRILGHSGGGVSANYGKGYDLKVLAEALQRSIQPLL</sequence>
<dbReference type="InterPro" id="IPR050808">
    <property type="entry name" value="Phage_Integrase"/>
</dbReference>
<gene>
    <name evidence="6" type="ORF">AA309_22580</name>
</gene>
<dbReference type="Pfam" id="PF20172">
    <property type="entry name" value="DUF6538"/>
    <property type="match status" value="1"/>
</dbReference>
<protein>
    <recommendedName>
        <fullName evidence="5">Tyr recombinase domain-containing protein</fullName>
    </recommendedName>
</protein>
<keyword evidence="2" id="KW-0229">DNA integration</keyword>
<comment type="similarity">
    <text evidence="1">Belongs to the 'phage' integrase family.</text>
</comment>
<proteinExistence type="inferred from homology"/>
<feature type="domain" description="Tyr recombinase" evidence="5">
    <location>
        <begin position="265"/>
        <end position="449"/>
    </location>
</feature>
<dbReference type="InterPro" id="IPR002104">
    <property type="entry name" value="Integrase_catalytic"/>
</dbReference>
<dbReference type="STRING" id="1225564.AA309_22580"/>
<accession>A0A0H1R7F3</accession>
<dbReference type="AlphaFoldDB" id="A0A0H1R7F3"/>
<dbReference type="GO" id="GO:0003677">
    <property type="term" value="F:DNA binding"/>
    <property type="evidence" value="ECO:0007669"/>
    <property type="project" value="UniProtKB-KW"/>
</dbReference>
<dbReference type="OrthoDB" id="9784724at2"/>
<keyword evidence="3" id="KW-0238">DNA-binding</keyword>
<evidence type="ECO:0000256" key="1">
    <source>
        <dbReference type="ARBA" id="ARBA00008857"/>
    </source>
</evidence>
<dbReference type="SUPFAM" id="SSF56349">
    <property type="entry name" value="DNA breaking-rejoining enzymes"/>
    <property type="match status" value="1"/>
</dbReference>
<dbReference type="InterPro" id="IPR010998">
    <property type="entry name" value="Integrase_recombinase_N"/>
</dbReference>
<evidence type="ECO:0000256" key="3">
    <source>
        <dbReference type="ARBA" id="ARBA00023125"/>
    </source>
</evidence>
<dbReference type="InterPro" id="IPR011010">
    <property type="entry name" value="DNA_brk_join_enz"/>
</dbReference>
<reference evidence="6 7" key="1">
    <citation type="submission" date="2015-05" db="EMBL/GenBank/DDBJ databases">
        <title>Draft genome sequence of Microvirga vignae strain BR3299, a novel nitrogen fixing bacteria isolated from Brazil semi-aired region.</title>
        <authorList>
            <person name="Zilli J.E."/>
            <person name="Passos S.R."/>
            <person name="Leite J."/>
            <person name="Baldani J.I."/>
            <person name="Xavier G.R."/>
            <person name="Rumjaneck N.G."/>
            <person name="Simoes-Araujo J.L."/>
        </authorList>
    </citation>
    <scope>NUCLEOTIDE SEQUENCE [LARGE SCALE GENOMIC DNA]</scope>
    <source>
        <strain evidence="6 7">BR3299</strain>
    </source>
</reference>
<evidence type="ECO:0000259" key="5">
    <source>
        <dbReference type="PROSITE" id="PS51898"/>
    </source>
</evidence>
<evidence type="ECO:0000256" key="4">
    <source>
        <dbReference type="ARBA" id="ARBA00023172"/>
    </source>
</evidence>
<dbReference type="PATRIC" id="fig|1225564.3.peg.5899"/>
<name>A0A0H1R7F3_9HYPH</name>
<dbReference type="RefSeq" id="WP_047191285.1">
    <property type="nucleotide sequence ID" value="NZ_LCYG01000062.1"/>
</dbReference>
<keyword evidence="7" id="KW-1185">Reference proteome</keyword>
<organism evidence="6 7">
    <name type="scientific">Microvirga vignae</name>
    <dbReference type="NCBI Taxonomy" id="1225564"/>
    <lineage>
        <taxon>Bacteria</taxon>
        <taxon>Pseudomonadati</taxon>
        <taxon>Pseudomonadota</taxon>
        <taxon>Alphaproteobacteria</taxon>
        <taxon>Hyphomicrobiales</taxon>
        <taxon>Methylobacteriaceae</taxon>
        <taxon>Microvirga</taxon>
    </lineage>
</organism>
<evidence type="ECO:0000313" key="6">
    <source>
        <dbReference type="EMBL" id="KLK90974.1"/>
    </source>
</evidence>
<dbReference type="PANTHER" id="PTHR30629:SF2">
    <property type="entry name" value="PROPHAGE INTEGRASE INTS-RELATED"/>
    <property type="match status" value="1"/>
</dbReference>
<comment type="caution">
    <text evidence="6">The sequence shown here is derived from an EMBL/GenBank/DDBJ whole genome shotgun (WGS) entry which is preliminary data.</text>
</comment>